<evidence type="ECO:0000313" key="3">
    <source>
        <dbReference type="Proteomes" id="UP000601768"/>
    </source>
</evidence>
<name>A0A8J6IVH9_9ALTE</name>
<reference evidence="2" key="1">
    <citation type="journal article" date="2018" name="Int. J. Syst. Evol. Microbiol.">
        <title>Neptunicella marina gen. nov., sp. nov., isolated from surface seawater.</title>
        <authorList>
            <person name="Liu X."/>
            <person name="Lai Q."/>
            <person name="Du Y."/>
            <person name="Zhang X."/>
            <person name="Liu Z."/>
            <person name="Sun F."/>
            <person name="Shao Z."/>
        </authorList>
    </citation>
    <scope>NUCLEOTIDE SEQUENCE</scope>
    <source>
        <strain evidence="2">S27-2</strain>
    </source>
</reference>
<evidence type="ECO:0000256" key="1">
    <source>
        <dbReference type="SAM" id="Coils"/>
    </source>
</evidence>
<dbReference type="AlphaFoldDB" id="A0A8J6IVH9"/>
<accession>A0A8J6IVH9</accession>
<dbReference type="RefSeq" id="WP_186507498.1">
    <property type="nucleotide sequence ID" value="NZ_JACNEP010000012.1"/>
</dbReference>
<organism evidence="2 3">
    <name type="scientific">Neptunicella marina</name>
    <dbReference type="NCBI Taxonomy" id="2125989"/>
    <lineage>
        <taxon>Bacteria</taxon>
        <taxon>Pseudomonadati</taxon>
        <taxon>Pseudomonadota</taxon>
        <taxon>Gammaproteobacteria</taxon>
        <taxon>Alteromonadales</taxon>
        <taxon>Alteromonadaceae</taxon>
        <taxon>Neptunicella</taxon>
    </lineage>
</organism>
<protein>
    <recommendedName>
        <fullName evidence="4">PAS domain-containing protein</fullName>
    </recommendedName>
</protein>
<comment type="caution">
    <text evidence="2">The sequence shown here is derived from an EMBL/GenBank/DDBJ whole genome shotgun (WGS) entry which is preliminary data.</text>
</comment>
<keyword evidence="3" id="KW-1185">Reference proteome</keyword>
<evidence type="ECO:0008006" key="4">
    <source>
        <dbReference type="Google" id="ProtNLM"/>
    </source>
</evidence>
<evidence type="ECO:0000313" key="2">
    <source>
        <dbReference type="EMBL" id="MBC3766984.1"/>
    </source>
</evidence>
<dbReference type="Proteomes" id="UP000601768">
    <property type="component" value="Unassembled WGS sequence"/>
</dbReference>
<proteinExistence type="predicted"/>
<dbReference type="EMBL" id="JACNEP010000012">
    <property type="protein sequence ID" value="MBC3766984.1"/>
    <property type="molecule type" value="Genomic_DNA"/>
</dbReference>
<keyword evidence="1" id="KW-0175">Coiled coil</keyword>
<gene>
    <name evidence="2" type="ORF">H8B19_13945</name>
</gene>
<sequence length="90" mass="10045">MYNFSNKASEQKLAIAKEKLTAYEQIFASLKSEMLHVSLDTEGRIISANELFLTEINLNFTTMSGQKFTGLVPDVARKTSQIGLSGHCRM</sequence>
<feature type="coiled-coil region" evidence="1">
    <location>
        <begin position="6"/>
        <end position="33"/>
    </location>
</feature>
<reference evidence="2" key="2">
    <citation type="submission" date="2020-08" db="EMBL/GenBank/DDBJ databases">
        <authorList>
            <person name="Lai Q."/>
        </authorList>
    </citation>
    <scope>NUCLEOTIDE SEQUENCE</scope>
    <source>
        <strain evidence="2">S27-2</strain>
    </source>
</reference>